<sequence length="104" mass="12877">MIKECSPNEYEEIKRVLLDGFINGLRNKEEFYQGWLSQNIASIFSVYNTIECYHKKYLSRNKQLLTFNKEYFTLKFSCYLCPYYLNKECRRRVFRDDKRKDRKR</sequence>
<evidence type="ECO:0000313" key="2">
    <source>
        <dbReference type="Proteomes" id="UP000000814"/>
    </source>
</evidence>
<dbReference type="AlphaFoldDB" id="Q97JT0"/>
<dbReference type="RefSeq" id="WP_010964506.1">
    <property type="nucleotide sequence ID" value="NC_003030.1"/>
</dbReference>
<organism evidence="1 2">
    <name type="scientific">Clostridium acetobutylicum (strain ATCC 824 / DSM 792 / JCM 1419 / IAM 19013 / LMG 5710 / NBRC 13948 / NRRL B-527 / VKM B-1787 / 2291 / W)</name>
    <dbReference type="NCBI Taxonomy" id="272562"/>
    <lineage>
        <taxon>Bacteria</taxon>
        <taxon>Bacillati</taxon>
        <taxon>Bacillota</taxon>
        <taxon>Clostridia</taxon>
        <taxon>Eubacteriales</taxon>
        <taxon>Clostridiaceae</taxon>
        <taxon>Clostridium</taxon>
    </lineage>
</organism>
<dbReference type="Proteomes" id="UP000000814">
    <property type="component" value="Chromosome"/>
</dbReference>
<keyword evidence="2" id="KW-1185">Reference proteome</keyword>
<accession>Q97JT0</accession>
<dbReference type="HOGENOM" id="CLU_2245170_0_0_9"/>
<dbReference type="STRING" id="272562.CA_C1193"/>
<dbReference type="PIR" id="B97047">
    <property type="entry name" value="B97047"/>
</dbReference>
<name>Q97JT0_CLOAB</name>
<reference evidence="1 2" key="1">
    <citation type="journal article" date="2001" name="J. Bacteriol.">
        <title>Genome sequence and comparative analysis of the solvent-producing bacterium Clostridium acetobutylicum.</title>
        <authorList>
            <person name="Nolling J."/>
            <person name="Breton G."/>
            <person name="Omelchenko M.V."/>
            <person name="Makarova K.S."/>
            <person name="Zeng Q."/>
            <person name="Gibson R."/>
            <person name="Lee H.M."/>
            <person name="Dubois J."/>
            <person name="Qiu D."/>
            <person name="Hitti J."/>
            <person name="Wolf Y.I."/>
            <person name="Tatusov R.L."/>
            <person name="Sabathe F."/>
            <person name="Doucette-Stamm L."/>
            <person name="Soucaille P."/>
            <person name="Daly M.J."/>
            <person name="Bennett G.N."/>
            <person name="Koonin E.V."/>
            <person name="Smith D.R."/>
        </authorList>
    </citation>
    <scope>NUCLEOTIDE SEQUENCE [LARGE SCALE GENOMIC DNA]</scope>
    <source>
        <strain evidence="2">ATCC 824 / DSM 792 / JCM 1419 / LMG 5710 / VKM B-1787</strain>
    </source>
</reference>
<dbReference type="KEGG" id="cac:CA_C1193"/>
<dbReference type="GeneID" id="44997703"/>
<gene>
    <name evidence="1" type="ordered locus">CA_C1193</name>
</gene>
<dbReference type="EMBL" id="AE001437">
    <property type="protein sequence ID" value="AAK79165.1"/>
    <property type="molecule type" value="Genomic_DNA"/>
</dbReference>
<evidence type="ECO:0000313" key="1">
    <source>
        <dbReference type="EMBL" id="AAK79165.1"/>
    </source>
</evidence>
<protein>
    <submittedName>
        <fullName evidence="1">Uncharacterized protein</fullName>
    </submittedName>
</protein>
<proteinExistence type="predicted"/>